<feature type="region of interest" description="Disordered" evidence="1">
    <location>
        <begin position="151"/>
        <end position="265"/>
    </location>
</feature>
<name>A0A9W9YUU2_9CNID</name>
<dbReference type="AlphaFoldDB" id="A0A9W9YUU2"/>
<dbReference type="EMBL" id="MU826884">
    <property type="protein sequence ID" value="KAJ7369828.1"/>
    <property type="molecule type" value="Genomic_DNA"/>
</dbReference>
<accession>A0A9W9YUU2</accession>
<protein>
    <submittedName>
        <fullName evidence="2">Uncharacterized protein</fullName>
    </submittedName>
</protein>
<keyword evidence="3" id="KW-1185">Reference proteome</keyword>
<proteinExistence type="predicted"/>
<comment type="caution">
    <text evidence="2">The sequence shown here is derived from an EMBL/GenBank/DDBJ whole genome shotgun (WGS) entry which is preliminary data.</text>
</comment>
<organism evidence="2 3">
    <name type="scientific">Desmophyllum pertusum</name>
    <dbReference type="NCBI Taxonomy" id="174260"/>
    <lineage>
        <taxon>Eukaryota</taxon>
        <taxon>Metazoa</taxon>
        <taxon>Cnidaria</taxon>
        <taxon>Anthozoa</taxon>
        <taxon>Hexacorallia</taxon>
        <taxon>Scleractinia</taxon>
        <taxon>Caryophylliina</taxon>
        <taxon>Caryophylliidae</taxon>
        <taxon>Desmophyllum</taxon>
    </lineage>
</organism>
<reference evidence="2" key="1">
    <citation type="submission" date="2023-01" db="EMBL/GenBank/DDBJ databases">
        <title>Genome assembly of the deep-sea coral Lophelia pertusa.</title>
        <authorList>
            <person name="Herrera S."/>
            <person name="Cordes E."/>
        </authorList>
    </citation>
    <scope>NUCLEOTIDE SEQUENCE</scope>
    <source>
        <strain evidence="2">USNM1676648</strain>
        <tissue evidence="2">Polyp</tissue>
    </source>
</reference>
<sequence>MAGEVAPAGEIARAVVEAGTKAALDLSLTFKDLSFSLKIENAWLAGAVSFGALSLGAYYLANKGPSWNATRRALERINNDGVDPKVRNITDGHSILVELHCLTETSFLLFLEDFEKKTVKLRLEEEFKKIGFKDELDVTIRNAEEVYEKARQIRERSGAPRESEKTEGSKSSKGKEASLGEKRTRVPSKVIQVSMEGPNKRTNAPGASATNIEPGPEQAKSTAKPTDGPALRTRRRSSTQDPHPKVATGVRADASAVYSRAGSQTNQIDCGTYRWACSKNTTTF</sequence>
<dbReference type="OrthoDB" id="10599229at2759"/>
<evidence type="ECO:0000256" key="1">
    <source>
        <dbReference type="SAM" id="MobiDB-lite"/>
    </source>
</evidence>
<gene>
    <name evidence="2" type="ORF">OS493_036199</name>
</gene>
<feature type="compositionally biased region" description="Basic and acidic residues" evidence="1">
    <location>
        <begin position="151"/>
        <end position="184"/>
    </location>
</feature>
<evidence type="ECO:0000313" key="3">
    <source>
        <dbReference type="Proteomes" id="UP001163046"/>
    </source>
</evidence>
<evidence type="ECO:0000313" key="2">
    <source>
        <dbReference type="EMBL" id="KAJ7369828.1"/>
    </source>
</evidence>
<dbReference type="Proteomes" id="UP001163046">
    <property type="component" value="Unassembled WGS sequence"/>
</dbReference>